<gene>
    <name evidence="1" type="ORF">CLO192961_LOCUS427161</name>
</gene>
<protein>
    <submittedName>
        <fullName evidence="1">Uncharacterized protein</fullName>
    </submittedName>
</protein>
<reference evidence="1 2" key="1">
    <citation type="submission" date="2019-06" db="EMBL/GenBank/DDBJ databases">
        <authorList>
            <person name="Broberg M."/>
        </authorList>
    </citation>
    <scope>NUCLEOTIDE SEQUENCE [LARGE SCALE GENOMIC DNA]</scope>
</reference>
<evidence type="ECO:0000313" key="1">
    <source>
        <dbReference type="EMBL" id="VUC35751.1"/>
    </source>
</evidence>
<proteinExistence type="predicted"/>
<evidence type="ECO:0000313" key="2">
    <source>
        <dbReference type="Proteomes" id="UP000766486"/>
    </source>
</evidence>
<organism evidence="1 2">
    <name type="scientific">Bionectria ochroleuca</name>
    <name type="common">Gliocladium roseum</name>
    <dbReference type="NCBI Taxonomy" id="29856"/>
    <lineage>
        <taxon>Eukaryota</taxon>
        <taxon>Fungi</taxon>
        <taxon>Dikarya</taxon>
        <taxon>Ascomycota</taxon>
        <taxon>Pezizomycotina</taxon>
        <taxon>Sordariomycetes</taxon>
        <taxon>Hypocreomycetidae</taxon>
        <taxon>Hypocreales</taxon>
        <taxon>Bionectriaceae</taxon>
        <taxon>Clonostachys</taxon>
    </lineage>
</organism>
<dbReference type="Proteomes" id="UP000766486">
    <property type="component" value="Unassembled WGS sequence"/>
</dbReference>
<keyword evidence="2" id="KW-1185">Reference proteome</keyword>
<accession>A0ABY6V0K1</accession>
<name>A0ABY6V0K1_BIOOC</name>
<sequence length="281" mass="31907">MVPALVIGKDDAVPRRLGNWYLSDKRELRFSNPLDETRFIAVAERYGRARGERYSFDRTKQAQDLYDSGVPGIYLVGNRKLWDEIILGSAQHSWLIGCLESFENIPDMRLSKKLRMAEGIENHPGRGGILGELRSDLQIAIDSTTVKHSKWLKQLSGWDIRFPDGKVLGSDKSEQSTIPLERLRTWSGDNRELFLVWEQTRNNHALKPPLLPGETTGIRMGKPIPKEVPTSVNSIQPLERGDALWLLSQFLDEYFPNGGGIWLGEKEFFPQGTDDVATFIE</sequence>
<comment type="caution">
    <text evidence="1">The sequence shown here is derived from an EMBL/GenBank/DDBJ whole genome shotgun (WGS) entry which is preliminary data.</text>
</comment>
<dbReference type="EMBL" id="CABFNS010000921">
    <property type="protein sequence ID" value="VUC35751.1"/>
    <property type="molecule type" value="Genomic_DNA"/>
</dbReference>